<reference evidence="1 2" key="1">
    <citation type="journal article" date="2016" name="Genome Announc.">
        <title>First Complete Genome Sequence of a Subdivision 6 Acidobacterium Strain.</title>
        <authorList>
            <person name="Huang S."/>
            <person name="Vieira S."/>
            <person name="Bunk B."/>
            <person name="Riedel T."/>
            <person name="Sproer C."/>
            <person name="Overmann J."/>
        </authorList>
    </citation>
    <scope>NUCLEOTIDE SEQUENCE [LARGE SCALE GENOMIC DNA]</scope>
    <source>
        <strain evidence="2">DSM 100886 HEG_-6_39</strain>
    </source>
</reference>
<dbReference type="EC" id="1.20.4.-" evidence="1"/>
<organism evidence="1 2">
    <name type="scientific">Luteitalea pratensis</name>
    <dbReference type="NCBI Taxonomy" id="1855912"/>
    <lineage>
        <taxon>Bacteria</taxon>
        <taxon>Pseudomonadati</taxon>
        <taxon>Acidobacteriota</taxon>
        <taxon>Vicinamibacteria</taxon>
        <taxon>Vicinamibacterales</taxon>
        <taxon>Vicinamibacteraceae</taxon>
        <taxon>Luteitalea</taxon>
    </lineage>
</organism>
<accession>A0A143PP15</accession>
<evidence type="ECO:0000313" key="2">
    <source>
        <dbReference type="Proteomes" id="UP000076079"/>
    </source>
</evidence>
<keyword evidence="2" id="KW-1185">Reference proteome</keyword>
<proteinExistence type="predicted"/>
<dbReference type="SUPFAM" id="SSF52788">
    <property type="entry name" value="Phosphotyrosine protein phosphatases I"/>
    <property type="match status" value="1"/>
</dbReference>
<gene>
    <name evidence="1" type="primary">arsC</name>
    <name evidence="1" type="ORF">LuPra_03084</name>
</gene>
<dbReference type="InterPro" id="IPR036196">
    <property type="entry name" value="Ptyr_pPase_sf"/>
</dbReference>
<evidence type="ECO:0000313" key="1">
    <source>
        <dbReference type="EMBL" id="AMY09858.1"/>
    </source>
</evidence>
<protein>
    <submittedName>
        <fullName evidence="1">Arsenate reductase</fullName>
        <ecNumber evidence="1">1.20.4.-</ecNumber>
    </submittedName>
</protein>
<name>A0A143PP15_LUTPR</name>
<dbReference type="STRING" id="1855912.LuPra_03084"/>
<dbReference type="Gene3D" id="3.40.50.2300">
    <property type="match status" value="1"/>
</dbReference>
<dbReference type="EMBL" id="CP015136">
    <property type="protein sequence ID" value="AMY09858.1"/>
    <property type="molecule type" value="Genomic_DNA"/>
</dbReference>
<dbReference type="Proteomes" id="UP000076079">
    <property type="component" value="Chromosome"/>
</dbReference>
<dbReference type="AlphaFoldDB" id="A0A143PP15"/>
<dbReference type="KEGG" id="abac:LuPra_03084"/>
<keyword evidence="1" id="KW-0560">Oxidoreductase</keyword>
<sequence>MIEAMRELGIDLARVQPALLTDDLAGGAAMLVTMGCGEACPHVPGLVRDDWPLPDPKGRPIDEVRAIRDDIGRRVQALLDQRGWSTPGQPRD</sequence>
<dbReference type="GO" id="GO:0016491">
    <property type="term" value="F:oxidoreductase activity"/>
    <property type="evidence" value="ECO:0007669"/>
    <property type="project" value="UniProtKB-KW"/>
</dbReference>
<reference evidence="2" key="2">
    <citation type="submission" date="2016-04" db="EMBL/GenBank/DDBJ databases">
        <title>First Complete Genome Sequence of a Subdivision 6 Acidobacterium.</title>
        <authorList>
            <person name="Huang S."/>
            <person name="Vieira S."/>
            <person name="Bunk B."/>
            <person name="Riedel T."/>
            <person name="Sproeer C."/>
            <person name="Overmann J."/>
        </authorList>
    </citation>
    <scope>NUCLEOTIDE SEQUENCE [LARGE SCALE GENOMIC DNA]</scope>
    <source>
        <strain evidence="2">DSM 100886 HEG_-6_39</strain>
    </source>
</reference>